<keyword evidence="5" id="KW-0130">Cell adhesion</keyword>
<evidence type="ECO:0000256" key="6">
    <source>
        <dbReference type="ARBA" id="ARBA00022949"/>
    </source>
</evidence>
<keyword evidence="7 9" id="KW-0175">Coiled coil</keyword>
<evidence type="ECO:0000256" key="2">
    <source>
        <dbReference type="ARBA" id="ARBA00004607"/>
    </source>
</evidence>
<gene>
    <name evidence="10" type="ORF">AB205_0116130</name>
</gene>
<dbReference type="GO" id="GO:0007155">
    <property type="term" value="P:cell adhesion"/>
    <property type="evidence" value="ECO:0007669"/>
    <property type="project" value="UniProtKB-KW"/>
</dbReference>
<sequence>MSDRKSLTEAFHHLFRSCVCLIGLSFLKILTDLEMEHVLNISDGTNSYRENRSSVYCSDGPKTTHALKQDQLEVTKRENAALLEKERQQLCKNNSLLQLLKNEKEEVQKLQNIIASRSTQHNHNMKRKEREYNKLKERLYQLVMDKKDKKI</sequence>
<dbReference type="GO" id="GO:0034451">
    <property type="term" value="C:centriolar satellite"/>
    <property type="evidence" value="ECO:0007669"/>
    <property type="project" value="UniProtKB-SubCell"/>
</dbReference>
<keyword evidence="8" id="KW-0206">Cytoskeleton</keyword>
<accession>A0A2G9SM12</accession>
<feature type="coiled-coil region" evidence="9">
    <location>
        <begin position="93"/>
        <end position="145"/>
    </location>
</feature>
<comment type="similarity">
    <text evidence="3">Belongs to the ADIP family.</text>
</comment>
<evidence type="ECO:0000313" key="11">
    <source>
        <dbReference type="Proteomes" id="UP000228934"/>
    </source>
</evidence>
<protein>
    <submittedName>
        <fullName evidence="10">Uncharacterized protein</fullName>
    </submittedName>
</protein>
<reference evidence="11" key="1">
    <citation type="journal article" date="2017" name="Nat. Commun.">
        <title>The North American bullfrog draft genome provides insight into hormonal regulation of long noncoding RNA.</title>
        <authorList>
            <person name="Hammond S.A."/>
            <person name="Warren R.L."/>
            <person name="Vandervalk B.P."/>
            <person name="Kucuk E."/>
            <person name="Khan H."/>
            <person name="Gibb E.A."/>
            <person name="Pandoh P."/>
            <person name="Kirk H."/>
            <person name="Zhao Y."/>
            <person name="Jones M."/>
            <person name="Mungall A.J."/>
            <person name="Coope R."/>
            <person name="Pleasance S."/>
            <person name="Moore R.A."/>
            <person name="Holt R.A."/>
            <person name="Round J.M."/>
            <person name="Ohora S."/>
            <person name="Walle B.V."/>
            <person name="Veldhoen N."/>
            <person name="Helbing C.C."/>
            <person name="Birol I."/>
        </authorList>
    </citation>
    <scope>NUCLEOTIDE SEQUENCE [LARGE SCALE GENOMIC DNA]</scope>
</reference>
<keyword evidence="11" id="KW-1185">Reference proteome</keyword>
<dbReference type="GO" id="GO:0005912">
    <property type="term" value="C:adherens junction"/>
    <property type="evidence" value="ECO:0007669"/>
    <property type="project" value="UniProtKB-SubCell"/>
</dbReference>
<evidence type="ECO:0000256" key="1">
    <source>
        <dbReference type="ARBA" id="ARBA00004536"/>
    </source>
</evidence>
<evidence type="ECO:0000256" key="4">
    <source>
        <dbReference type="ARBA" id="ARBA00022490"/>
    </source>
</evidence>
<dbReference type="GO" id="GO:0035735">
    <property type="term" value="P:intraciliary transport involved in cilium assembly"/>
    <property type="evidence" value="ECO:0007669"/>
    <property type="project" value="TreeGrafter"/>
</dbReference>
<dbReference type="InterPro" id="IPR052300">
    <property type="entry name" value="Adhesion_Centrosome_assoc"/>
</dbReference>
<evidence type="ECO:0000256" key="5">
    <source>
        <dbReference type="ARBA" id="ARBA00022889"/>
    </source>
</evidence>
<dbReference type="PANTHER" id="PTHR46507">
    <property type="entry name" value="AFADIN- AND ALPHA-ACTININ-BINDING PROTEIN"/>
    <property type="match status" value="1"/>
</dbReference>
<dbReference type="InterPro" id="IPR021622">
    <property type="entry name" value="Afadin/alpha-actinin-bd"/>
</dbReference>
<evidence type="ECO:0000256" key="9">
    <source>
        <dbReference type="SAM" id="Coils"/>
    </source>
</evidence>
<name>A0A2G9SM12_AQUCT</name>
<dbReference type="OrthoDB" id="312015at2759"/>
<dbReference type="Pfam" id="PF11559">
    <property type="entry name" value="ADIP"/>
    <property type="match status" value="1"/>
</dbReference>
<evidence type="ECO:0000313" key="10">
    <source>
        <dbReference type="EMBL" id="PIO40431.1"/>
    </source>
</evidence>
<dbReference type="Proteomes" id="UP000228934">
    <property type="component" value="Unassembled WGS sequence"/>
</dbReference>
<dbReference type="EMBL" id="KV923620">
    <property type="protein sequence ID" value="PIO40431.1"/>
    <property type="molecule type" value="Genomic_DNA"/>
</dbReference>
<comment type="subcellular location">
    <subcellularLocation>
        <location evidence="1">Cell junction</location>
        <location evidence="1">Adherens junction</location>
    </subcellularLocation>
    <subcellularLocation>
        <location evidence="2">Cytoplasm</location>
        <location evidence="2">Cytoskeleton</location>
        <location evidence="2">Microtubule organizing center</location>
        <location evidence="2">Centrosome</location>
        <location evidence="2">Centriolar satellite</location>
    </subcellularLocation>
</comment>
<proteinExistence type="inferred from homology"/>
<dbReference type="AlphaFoldDB" id="A0A2G9SM12"/>
<organism evidence="10 11">
    <name type="scientific">Aquarana catesbeiana</name>
    <name type="common">American bullfrog</name>
    <name type="synonym">Rana catesbeiana</name>
    <dbReference type="NCBI Taxonomy" id="8400"/>
    <lineage>
        <taxon>Eukaryota</taxon>
        <taxon>Metazoa</taxon>
        <taxon>Chordata</taxon>
        <taxon>Craniata</taxon>
        <taxon>Vertebrata</taxon>
        <taxon>Euteleostomi</taxon>
        <taxon>Amphibia</taxon>
        <taxon>Batrachia</taxon>
        <taxon>Anura</taxon>
        <taxon>Neobatrachia</taxon>
        <taxon>Ranoidea</taxon>
        <taxon>Ranidae</taxon>
        <taxon>Aquarana</taxon>
    </lineage>
</organism>
<dbReference type="GO" id="GO:0036064">
    <property type="term" value="C:ciliary basal body"/>
    <property type="evidence" value="ECO:0007669"/>
    <property type="project" value="TreeGrafter"/>
</dbReference>
<keyword evidence="6" id="KW-0965">Cell junction</keyword>
<evidence type="ECO:0000256" key="3">
    <source>
        <dbReference type="ARBA" id="ARBA00009291"/>
    </source>
</evidence>
<keyword evidence="4" id="KW-0963">Cytoplasm</keyword>
<evidence type="ECO:0000256" key="7">
    <source>
        <dbReference type="ARBA" id="ARBA00023054"/>
    </source>
</evidence>
<evidence type="ECO:0000256" key="8">
    <source>
        <dbReference type="ARBA" id="ARBA00023212"/>
    </source>
</evidence>
<dbReference type="PANTHER" id="PTHR46507:SF4">
    <property type="entry name" value="SSX FAMILY MEMBER 2 INTERACTING PROTEIN"/>
    <property type="match status" value="1"/>
</dbReference>